<dbReference type="OrthoDB" id="10026202at2759"/>
<evidence type="ECO:0000259" key="9">
    <source>
        <dbReference type="Pfam" id="PF23486"/>
    </source>
</evidence>
<comment type="subcellular location">
    <subcellularLocation>
        <location evidence="1">Membrane</location>
        <topology evidence="1">Single-pass type I membrane protein</topology>
    </subcellularLocation>
</comment>
<accession>A0A183IP17</accession>
<dbReference type="Proteomes" id="UP000270296">
    <property type="component" value="Unassembled WGS sequence"/>
</dbReference>
<keyword evidence="3 7" id="KW-0812">Transmembrane</keyword>
<feature type="transmembrane region" description="Helical" evidence="7">
    <location>
        <begin position="518"/>
        <end position="539"/>
    </location>
</feature>
<evidence type="ECO:0000256" key="3">
    <source>
        <dbReference type="ARBA" id="ARBA00022692"/>
    </source>
</evidence>
<feature type="domain" description="Transmembrane protein TMEM132 fifth" evidence="9">
    <location>
        <begin position="166"/>
        <end position="305"/>
    </location>
</feature>
<dbReference type="InterPro" id="IPR031437">
    <property type="entry name" value="Ig_TMEM132_4th"/>
</dbReference>
<keyword evidence="4 7" id="KW-1133">Transmembrane helix</keyword>
<dbReference type="InterPro" id="IPR055424">
    <property type="entry name" value="Ig_TMEM132_6th"/>
</dbReference>
<dbReference type="PANTHER" id="PTHR13388">
    <property type="entry name" value="DETONATOR, ISOFORM E"/>
    <property type="match status" value="1"/>
</dbReference>
<evidence type="ECO:0000256" key="6">
    <source>
        <dbReference type="SAM" id="MobiDB-lite"/>
    </source>
</evidence>
<evidence type="ECO:0000256" key="5">
    <source>
        <dbReference type="ARBA" id="ARBA00023136"/>
    </source>
</evidence>
<feature type="domain" description="Transmembrane protein family 132 fourth" evidence="8">
    <location>
        <begin position="75"/>
        <end position="162"/>
    </location>
</feature>
<dbReference type="Pfam" id="PF23487">
    <property type="entry name" value="Ig_TMEM132_6th"/>
    <property type="match status" value="1"/>
</dbReference>
<dbReference type="WBParaSite" id="SBAD_0000558001-mRNA-1">
    <property type="protein sequence ID" value="SBAD_0000558001-mRNA-1"/>
    <property type="gene ID" value="SBAD_0000558001"/>
</dbReference>
<evidence type="ECO:0000259" key="10">
    <source>
        <dbReference type="Pfam" id="PF23487"/>
    </source>
</evidence>
<dbReference type="Pfam" id="PF16070">
    <property type="entry name" value="Ig_TMEM132_4th"/>
    <property type="match status" value="1"/>
</dbReference>
<evidence type="ECO:0000256" key="4">
    <source>
        <dbReference type="ARBA" id="ARBA00022989"/>
    </source>
</evidence>
<organism evidence="13">
    <name type="scientific">Soboliphyme baturini</name>
    <dbReference type="NCBI Taxonomy" id="241478"/>
    <lineage>
        <taxon>Eukaryota</taxon>
        <taxon>Metazoa</taxon>
        <taxon>Ecdysozoa</taxon>
        <taxon>Nematoda</taxon>
        <taxon>Enoplea</taxon>
        <taxon>Dorylaimia</taxon>
        <taxon>Dioctophymatida</taxon>
        <taxon>Dioctophymatoidea</taxon>
        <taxon>Soboliphymatidae</taxon>
        <taxon>Soboliphyme</taxon>
    </lineage>
</organism>
<evidence type="ECO:0000256" key="1">
    <source>
        <dbReference type="ARBA" id="ARBA00004479"/>
    </source>
</evidence>
<keyword evidence="12" id="KW-1185">Reference proteome</keyword>
<dbReference type="AlphaFoldDB" id="A0A183IP17"/>
<feature type="domain" description="Transmembrane protein TMEM132 sixth" evidence="10">
    <location>
        <begin position="306"/>
        <end position="420"/>
    </location>
</feature>
<name>A0A183IP17_9BILA</name>
<evidence type="ECO:0000256" key="2">
    <source>
        <dbReference type="ARBA" id="ARBA00006166"/>
    </source>
</evidence>
<feature type="region of interest" description="Disordered" evidence="6">
    <location>
        <begin position="477"/>
        <end position="498"/>
    </location>
</feature>
<dbReference type="InterPro" id="IPR026307">
    <property type="entry name" value="TMEM132"/>
</dbReference>
<comment type="similarity">
    <text evidence="2">Belongs to the TMEM132 family.</text>
</comment>
<reference evidence="11 12" key="2">
    <citation type="submission" date="2018-11" db="EMBL/GenBank/DDBJ databases">
        <authorList>
            <consortium name="Pathogen Informatics"/>
        </authorList>
    </citation>
    <scope>NUCLEOTIDE SEQUENCE [LARGE SCALE GENOMIC DNA]</scope>
</reference>
<dbReference type="Pfam" id="PF23486">
    <property type="entry name" value="Ig_TMEM132_5th"/>
    <property type="match status" value="1"/>
</dbReference>
<protein>
    <submittedName>
        <fullName evidence="13">TMEM132 domain-containing protein</fullName>
    </submittedName>
</protein>
<sequence length="763" mass="85527">MFAVSTDNVLSESSAELIWEFSDTTESIPPEATYNGPLKADQKQQPHLMMAHPSGVKTRYTVKKDSLLDLIAVGKSQLINTASLTGSQASMPLKVLTVTRSGIVTDVTLMSSCLTMESSAVTPSCTAVYVDGSEVRGSINATIHVEYGDLKSLSHFTVWYPEFPVEIYLDDPVLHAIKGWRVAEHDLRKPRNNQSFLSVANKNSCRNRYQESQIRVYSRFRVDDLMTGMRAYLGGLGRQIQCDVTSLAKNSLRVADDRIAYIHVTASGKVIVEGIKTGRTEVQFLSPFSRVPYGATELEVTNDKVSIRKFQAYPLAKLDYSIVPHQTLKDNYILQVRRVRTFSKQYQNGAAKLMLEYSDGMRTDLHDLSASEFHLQIQAEDNNVIFLPADGQKLALFRYLILDETKRSSVRISFFVPEYCFEKDELPLFATSVVIESNVALKAWYDSAKNSEESTKHDGYFANHLVKVVVPTEPQNHESISEDTSLLPEPVRNSGGSKSNSGYSLIMNHSRGVKPTEIILYILVAVSLLVGIIFSLNCFMHSRHAKLKSLKPTCPRLPFPLRSFIFSRLGRETVMPAGQEFIWMRANTLTRETRKSLGCTDQLNNDSESNVFEGENMCDYNANSFRGRSSKRSSVRSTPAIACSSSCHRQTTVATAYAPRSFDRSSLYLGSEVCVHICPNPVLEVHCDQERRAASWNFSKSFPGHHHRCVITDSSSEQNISYASTAPRSAASRPYESHWDSRSLGMNETQLRDYFNSLRETVA</sequence>
<evidence type="ECO:0000259" key="8">
    <source>
        <dbReference type="Pfam" id="PF16070"/>
    </source>
</evidence>
<gene>
    <name evidence="11" type="ORF">SBAD_LOCUS5364</name>
</gene>
<dbReference type="PANTHER" id="PTHR13388:SF11">
    <property type="entry name" value="DETONATOR, ISOFORM E"/>
    <property type="match status" value="1"/>
</dbReference>
<keyword evidence="5 7" id="KW-0472">Membrane</keyword>
<dbReference type="EMBL" id="UZAM01008941">
    <property type="protein sequence ID" value="VDP07033.1"/>
    <property type="molecule type" value="Genomic_DNA"/>
</dbReference>
<dbReference type="GO" id="GO:0016020">
    <property type="term" value="C:membrane"/>
    <property type="evidence" value="ECO:0007669"/>
    <property type="project" value="UniProtKB-SubCell"/>
</dbReference>
<proteinExistence type="inferred from homology"/>
<evidence type="ECO:0000256" key="7">
    <source>
        <dbReference type="SAM" id="Phobius"/>
    </source>
</evidence>
<evidence type="ECO:0000313" key="12">
    <source>
        <dbReference type="Proteomes" id="UP000270296"/>
    </source>
</evidence>
<dbReference type="InterPro" id="IPR055423">
    <property type="entry name" value="Ig_TMEM132_5th"/>
</dbReference>
<evidence type="ECO:0000313" key="13">
    <source>
        <dbReference type="WBParaSite" id="SBAD_0000558001-mRNA-1"/>
    </source>
</evidence>
<evidence type="ECO:0000313" key="11">
    <source>
        <dbReference type="EMBL" id="VDP07033.1"/>
    </source>
</evidence>
<reference evidence="13" key="1">
    <citation type="submission" date="2016-06" db="UniProtKB">
        <authorList>
            <consortium name="WormBaseParasite"/>
        </authorList>
    </citation>
    <scope>IDENTIFICATION</scope>
</reference>